<comment type="caution">
    <text evidence="2">The sequence shown here is derived from an EMBL/GenBank/DDBJ whole genome shotgun (WGS) entry which is preliminary data.</text>
</comment>
<reference evidence="2 3" key="1">
    <citation type="submission" date="2015-08" db="EMBL/GenBank/DDBJ databases">
        <title>Emmonsia species relationships and genome sequence.</title>
        <authorList>
            <person name="Cuomo C.A."/>
            <person name="Schwartz I.S."/>
            <person name="Kenyon C."/>
            <person name="De Hoog G.S."/>
            <person name="Govender N.P."/>
            <person name="Botha A."/>
            <person name="Moreno L."/>
            <person name="De Vries M."/>
            <person name="Munoz J.F."/>
            <person name="Stielow J.B."/>
        </authorList>
    </citation>
    <scope>NUCLEOTIDE SEQUENCE [LARGE SCALE GENOMIC DNA]</scope>
    <source>
        <strain evidence="2 3">EI222</strain>
    </source>
</reference>
<dbReference type="AlphaFoldDB" id="A0A1J9QCU9"/>
<dbReference type="VEuPathDB" id="FungiDB:ACJ73_02254"/>
<evidence type="ECO:0000313" key="2">
    <source>
        <dbReference type="EMBL" id="OJD26369.1"/>
    </source>
</evidence>
<sequence>MVEWGLIYFNAAASLDNNARIVSEDRTAPSRRGDQNTSFHAIVEYQKSRPVQATIGWRLGANITRTRIFSGAMTLLADKVHQHQGSQWRKSCRISYVHDIRASSPNTGNFLSLPDSGGATSDGDGRHPE</sequence>
<accession>A0A1J9QCU9</accession>
<dbReference type="EMBL" id="LGTZ01000234">
    <property type="protein sequence ID" value="OJD26369.1"/>
    <property type="molecule type" value="Genomic_DNA"/>
</dbReference>
<dbReference type="Proteomes" id="UP000242791">
    <property type="component" value="Unassembled WGS sequence"/>
</dbReference>
<organism evidence="2 3">
    <name type="scientific">Blastomyces percursus</name>
    <dbReference type="NCBI Taxonomy" id="1658174"/>
    <lineage>
        <taxon>Eukaryota</taxon>
        <taxon>Fungi</taxon>
        <taxon>Dikarya</taxon>
        <taxon>Ascomycota</taxon>
        <taxon>Pezizomycotina</taxon>
        <taxon>Eurotiomycetes</taxon>
        <taxon>Eurotiomycetidae</taxon>
        <taxon>Onygenales</taxon>
        <taxon>Ajellomycetaceae</taxon>
        <taxon>Blastomyces</taxon>
    </lineage>
</organism>
<name>A0A1J9QCU9_9EURO</name>
<keyword evidence="3" id="KW-1185">Reference proteome</keyword>
<evidence type="ECO:0000256" key="1">
    <source>
        <dbReference type="SAM" id="MobiDB-lite"/>
    </source>
</evidence>
<proteinExistence type="predicted"/>
<gene>
    <name evidence="2" type="ORF">ACJ73_02254</name>
</gene>
<protein>
    <submittedName>
        <fullName evidence="2">Uncharacterized protein</fullName>
    </submittedName>
</protein>
<feature type="region of interest" description="Disordered" evidence="1">
    <location>
        <begin position="104"/>
        <end position="129"/>
    </location>
</feature>
<evidence type="ECO:0000313" key="3">
    <source>
        <dbReference type="Proteomes" id="UP000242791"/>
    </source>
</evidence>